<evidence type="ECO:0000313" key="8">
    <source>
        <dbReference type="EMBL" id="ADE76912.1"/>
    </source>
</evidence>
<reference evidence="8" key="1">
    <citation type="submission" date="2010-04" db="EMBL/GenBank/DDBJ databases">
        <authorList>
            <person name="Reid K.E."/>
            <person name="Liao N."/>
            <person name="Chan S."/>
            <person name="Docking R."/>
            <person name="Taylor G."/>
            <person name="Moore R."/>
            <person name="Mayo M."/>
            <person name="Munro S."/>
            <person name="King J."/>
            <person name="Yanchuk A."/>
            <person name="Holt R."/>
            <person name="Jones S."/>
            <person name="Marra M."/>
            <person name="Ritland C.E."/>
            <person name="Ritland K."/>
            <person name="Bohlmann J."/>
        </authorList>
    </citation>
    <scope>NUCLEOTIDE SEQUENCE</scope>
    <source>
        <tissue evidence="8">Bud</tissue>
    </source>
</reference>
<evidence type="ECO:0000256" key="1">
    <source>
        <dbReference type="ARBA" id="ARBA00004245"/>
    </source>
</evidence>
<dbReference type="Gene3D" id="3.30.450.30">
    <property type="entry name" value="Dynein light chain 2a, cytoplasmic"/>
    <property type="match status" value="1"/>
</dbReference>
<keyword evidence="5" id="KW-0206">Cytoskeleton</keyword>
<dbReference type="PRINTS" id="PR00392">
    <property type="entry name" value="PROFILIN"/>
</dbReference>
<feature type="transmembrane region" description="Helical" evidence="7">
    <location>
        <begin position="54"/>
        <end position="74"/>
    </location>
</feature>
<keyword evidence="7" id="KW-0812">Transmembrane</keyword>
<evidence type="ECO:0000256" key="7">
    <source>
        <dbReference type="SAM" id="Phobius"/>
    </source>
</evidence>
<dbReference type="Pfam" id="PF00235">
    <property type="entry name" value="Profilin"/>
    <property type="match status" value="1"/>
</dbReference>
<dbReference type="SMART" id="SM00392">
    <property type="entry name" value="PROF"/>
    <property type="match status" value="1"/>
</dbReference>
<dbReference type="SUPFAM" id="SSF55770">
    <property type="entry name" value="Profilin (actin-binding protein)"/>
    <property type="match status" value="1"/>
</dbReference>
<dbReference type="GO" id="GO:0003785">
    <property type="term" value="F:actin monomer binding"/>
    <property type="evidence" value="ECO:0007669"/>
    <property type="project" value="TreeGrafter"/>
</dbReference>
<name>D5ABJ3_PICSI</name>
<dbReference type="InterPro" id="IPR048278">
    <property type="entry name" value="PFN"/>
</dbReference>
<evidence type="ECO:0000256" key="2">
    <source>
        <dbReference type="ARBA" id="ARBA00010058"/>
    </source>
</evidence>
<keyword evidence="7" id="KW-0472">Membrane</keyword>
<feature type="transmembrane region" description="Helical" evidence="7">
    <location>
        <begin position="163"/>
        <end position="182"/>
    </location>
</feature>
<dbReference type="EMBL" id="BT123600">
    <property type="protein sequence ID" value="ADE76912.1"/>
    <property type="molecule type" value="mRNA"/>
</dbReference>
<dbReference type="OMA" id="FFIIIVK"/>
<dbReference type="PANTHER" id="PTHR11604:SF49">
    <property type="entry name" value="PROFILIN-2"/>
    <property type="match status" value="1"/>
</dbReference>
<evidence type="ECO:0000256" key="4">
    <source>
        <dbReference type="ARBA" id="ARBA00023203"/>
    </source>
</evidence>
<dbReference type="InterPro" id="IPR005455">
    <property type="entry name" value="PFN_euk"/>
</dbReference>
<keyword evidence="3" id="KW-0963">Cytoplasm</keyword>
<comment type="subcellular location">
    <subcellularLocation>
        <location evidence="1">Cytoplasm</location>
        <location evidence="1">Cytoskeleton</location>
    </subcellularLocation>
</comment>
<dbReference type="InterPro" id="IPR036140">
    <property type="entry name" value="PFN_sf"/>
</dbReference>
<dbReference type="GO" id="GO:0005856">
    <property type="term" value="C:cytoskeleton"/>
    <property type="evidence" value="ECO:0007669"/>
    <property type="project" value="UniProtKB-SubCell"/>
</dbReference>
<proteinExistence type="evidence at transcript level"/>
<organism evidence="8">
    <name type="scientific">Picea sitchensis</name>
    <name type="common">Sitka spruce</name>
    <name type="synonym">Pinus sitchensis</name>
    <dbReference type="NCBI Taxonomy" id="3332"/>
    <lineage>
        <taxon>Eukaryota</taxon>
        <taxon>Viridiplantae</taxon>
        <taxon>Streptophyta</taxon>
        <taxon>Embryophyta</taxon>
        <taxon>Tracheophyta</taxon>
        <taxon>Spermatophyta</taxon>
        <taxon>Pinopsida</taxon>
        <taxon>Pinidae</taxon>
        <taxon>Conifers I</taxon>
        <taxon>Pinales</taxon>
        <taxon>Pinaceae</taxon>
        <taxon>Picea</taxon>
    </lineage>
</organism>
<dbReference type="PRINTS" id="PR01640">
    <property type="entry name" value="PROFILINPLNT"/>
</dbReference>
<evidence type="ECO:0000256" key="3">
    <source>
        <dbReference type="ARBA" id="ARBA00022490"/>
    </source>
</evidence>
<protein>
    <recommendedName>
        <fullName evidence="6">Profilin</fullName>
    </recommendedName>
</protein>
<evidence type="ECO:0000256" key="6">
    <source>
        <dbReference type="RuleBase" id="RU003909"/>
    </source>
</evidence>
<dbReference type="AlphaFoldDB" id="D5ABJ3"/>
<sequence>MGFNRLQASPEHRLPAGHFYFLCFPWGYWIRSRAFRAVIHYKLSVFLGDLESDFLFICLGFGRVCLCGILLNFWRREDVVVDLRRWPSHVRDRAGKLAAIIGQDGSVWSQSDSFPTIKPEEVTTIVNDFVDPGSLAPTGLFIGGTKYMVIQGEPGVVIRGNKVIKCLLSFFFFIIIVKIFMLL</sequence>
<dbReference type="GO" id="GO:0005938">
    <property type="term" value="C:cell cortex"/>
    <property type="evidence" value="ECO:0007669"/>
    <property type="project" value="TreeGrafter"/>
</dbReference>
<keyword evidence="7" id="KW-1133">Transmembrane helix</keyword>
<comment type="similarity">
    <text evidence="2 6">Belongs to the profilin family.</text>
</comment>
<keyword evidence="4 6" id="KW-0009">Actin-binding</keyword>
<dbReference type="PANTHER" id="PTHR11604">
    <property type="entry name" value="PROFILIN"/>
    <property type="match status" value="1"/>
</dbReference>
<accession>D5ABJ3</accession>
<evidence type="ECO:0000256" key="5">
    <source>
        <dbReference type="ARBA" id="ARBA00023212"/>
    </source>
</evidence>